<keyword evidence="1" id="KW-0732">Signal</keyword>
<dbReference type="EMBL" id="CP076129">
    <property type="protein sequence ID" value="QWG09386.1"/>
    <property type="molecule type" value="Genomic_DNA"/>
</dbReference>
<evidence type="ECO:0000313" key="2">
    <source>
        <dbReference type="EMBL" id="QWG09386.1"/>
    </source>
</evidence>
<name>A0ABX8H0N0_9BACT</name>
<protein>
    <submittedName>
        <fullName evidence="2">Uncharacterized protein</fullName>
    </submittedName>
</protein>
<sequence>MKKYTFLFCYLFIISCSLFAQNKVIIGVMSETKSIASDTLFPIKKIRIIADDYLSNSLPLASHLTEFIEYINDLKLPNYKSI</sequence>
<organism evidence="2 3">
    <name type="scientific">Flammeovirga kamogawensis</name>
    <dbReference type="NCBI Taxonomy" id="373891"/>
    <lineage>
        <taxon>Bacteria</taxon>
        <taxon>Pseudomonadati</taxon>
        <taxon>Bacteroidota</taxon>
        <taxon>Cytophagia</taxon>
        <taxon>Cytophagales</taxon>
        <taxon>Flammeovirgaceae</taxon>
        <taxon>Flammeovirga</taxon>
    </lineage>
</organism>
<keyword evidence="3" id="KW-1185">Reference proteome</keyword>
<feature type="chain" id="PRO_5046248369" evidence="1">
    <location>
        <begin position="21"/>
        <end position="82"/>
    </location>
</feature>
<accession>A0ABX8H0N0</accession>
<reference evidence="2 3" key="1">
    <citation type="submission" date="2021-05" db="EMBL/GenBank/DDBJ databases">
        <title>Comparative genomic studies on the polysaccharide-degrading batcterial strains of the Flammeovirga genus.</title>
        <authorList>
            <person name="Zewei F."/>
            <person name="Zheng Z."/>
            <person name="Yu L."/>
            <person name="Ruyue G."/>
            <person name="Yanhong M."/>
            <person name="Yuanyuan C."/>
            <person name="Jingyan G."/>
            <person name="Wenjun H."/>
        </authorList>
    </citation>
    <scope>NUCLEOTIDE SEQUENCE [LARGE SCALE GENOMIC DNA]</scope>
    <source>
        <strain evidence="2 3">YS10</strain>
    </source>
</reference>
<evidence type="ECO:0000313" key="3">
    <source>
        <dbReference type="Proteomes" id="UP000682802"/>
    </source>
</evidence>
<evidence type="ECO:0000256" key="1">
    <source>
        <dbReference type="SAM" id="SignalP"/>
    </source>
</evidence>
<gene>
    <name evidence="2" type="ORF">KM029_22530</name>
</gene>
<dbReference type="Proteomes" id="UP000682802">
    <property type="component" value="Chromosome 2"/>
</dbReference>
<dbReference type="PROSITE" id="PS51257">
    <property type="entry name" value="PROKAR_LIPOPROTEIN"/>
    <property type="match status" value="1"/>
</dbReference>
<feature type="signal peptide" evidence="1">
    <location>
        <begin position="1"/>
        <end position="20"/>
    </location>
</feature>
<proteinExistence type="predicted"/>
<dbReference type="RefSeq" id="WP_144076061.1">
    <property type="nucleotide sequence ID" value="NZ_CP076129.1"/>
</dbReference>